<evidence type="ECO:0000313" key="2">
    <source>
        <dbReference type="Proteomes" id="UP000441797"/>
    </source>
</evidence>
<name>A0A6N8G3C5_9CHRO</name>
<proteinExistence type="predicted"/>
<dbReference type="Proteomes" id="UP000441797">
    <property type="component" value="Unassembled WGS sequence"/>
</dbReference>
<sequence>NDPNDGVVCQSTGAAHASQTAAFTVGLQNLTDLLWANVTMIVEGIEAFVEGLMAARAKIPLDSTRCLAVLVSFQVSTQWAFHRFNNVVMALLLYSTHLNLMHDRLFVLKQFLQHNQLLRISHEKKSLSLASSTISIRRSSKLSLSFEMPSSYRFSQLSRAQSSQACQCQFDSAESSKVGCSVRTLHLSTELFVFSMTSYKQCSLNKYFPEWFISKLGLKPTLIENHPNYKELRFNGVITVCFCLEYWLERKG</sequence>
<protein>
    <submittedName>
        <fullName evidence="1">Uncharacterized protein</fullName>
    </submittedName>
</protein>
<dbReference type="EMBL" id="NAPY01000078">
    <property type="protein sequence ID" value="MUL39404.1"/>
    <property type="molecule type" value="Genomic_DNA"/>
</dbReference>
<dbReference type="AlphaFoldDB" id="A0A6N8G3C5"/>
<evidence type="ECO:0000313" key="1">
    <source>
        <dbReference type="EMBL" id="MUL39404.1"/>
    </source>
</evidence>
<reference evidence="1 2" key="1">
    <citation type="journal article" date="2019" name="Front. Microbiol.">
        <title>Genomic Features for Desiccation Tolerance and Sugar Biosynthesis in the Extremophile Gloeocapsopsis sp. UTEX B3054.</title>
        <authorList>
            <person name="Urrejola C."/>
            <person name="Alcorta J."/>
            <person name="Salas L."/>
            <person name="Vasquez M."/>
            <person name="Polz M.F."/>
            <person name="Vicuna R."/>
            <person name="Diez B."/>
        </authorList>
    </citation>
    <scope>NUCLEOTIDE SEQUENCE [LARGE SCALE GENOMIC DNA]</scope>
    <source>
        <strain evidence="1 2">1H9</strain>
    </source>
</reference>
<feature type="non-terminal residue" evidence="1">
    <location>
        <position position="1"/>
    </location>
</feature>
<comment type="caution">
    <text evidence="1">The sequence shown here is derived from an EMBL/GenBank/DDBJ whole genome shotgun (WGS) entry which is preliminary data.</text>
</comment>
<keyword evidence="2" id="KW-1185">Reference proteome</keyword>
<accession>A0A6N8G3C5</accession>
<gene>
    <name evidence="1" type="ORF">BWI75_24785</name>
</gene>
<organism evidence="1 2">
    <name type="scientific">Gloeocapsopsis dulcis AAB1 = 1H9</name>
    <dbReference type="NCBI Taxonomy" id="1433147"/>
    <lineage>
        <taxon>Bacteria</taxon>
        <taxon>Bacillati</taxon>
        <taxon>Cyanobacteriota</taxon>
        <taxon>Cyanophyceae</taxon>
        <taxon>Oscillatoriophycideae</taxon>
        <taxon>Chroococcales</taxon>
        <taxon>Chroococcaceae</taxon>
        <taxon>Gloeocapsopsis</taxon>
        <taxon>Gloeocapsopsis dulcis</taxon>
    </lineage>
</organism>